<evidence type="ECO:0000313" key="2">
    <source>
        <dbReference type="EMBL" id="NYH77350.1"/>
    </source>
</evidence>
<gene>
    <name evidence="2" type="ORF">FHR84_000664</name>
</gene>
<keyword evidence="3" id="KW-1185">Reference proteome</keyword>
<name>A0A852YTC6_9ACTN</name>
<organism evidence="2 3">
    <name type="scientific">Actinopolyspora biskrensis</name>
    <dbReference type="NCBI Taxonomy" id="1470178"/>
    <lineage>
        <taxon>Bacteria</taxon>
        <taxon>Bacillati</taxon>
        <taxon>Actinomycetota</taxon>
        <taxon>Actinomycetes</taxon>
        <taxon>Actinopolysporales</taxon>
        <taxon>Actinopolysporaceae</taxon>
        <taxon>Actinopolyspora</taxon>
    </lineage>
</organism>
<accession>A0A852YTC6</accession>
<keyword evidence="1" id="KW-0472">Membrane</keyword>
<sequence>MTLMLPGPPSTFLLLLPHVLGSMPGVGLGGISG</sequence>
<dbReference type="AlphaFoldDB" id="A0A852YTC6"/>
<evidence type="ECO:0000256" key="1">
    <source>
        <dbReference type="SAM" id="Phobius"/>
    </source>
</evidence>
<dbReference type="EMBL" id="JACBYW010000001">
    <property type="protein sequence ID" value="NYH77350.1"/>
    <property type="molecule type" value="Genomic_DNA"/>
</dbReference>
<feature type="transmembrane region" description="Helical" evidence="1">
    <location>
        <begin position="12"/>
        <end position="31"/>
    </location>
</feature>
<keyword evidence="1" id="KW-1133">Transmembrane helix</keyword>
<proteinExistence type="predicted"/>
<dbReference type="Proteomes" id="UP000548304">
    <property type="component" value="Unassembled WGS sequence"/>
</dbReference>
<evidence type="ECO:0000313" key="3">
    <source>
        <dbReference type="Proteomes" id="UP000548304"/>
    </source>
</evidence>
<protein>
    <submittedName>
        <fullName evidence="2">Uncharacterized protein</fullName>
    </submittedName>
</protein>
<comment type="caution">
    <text evidence="2">The sequence shown here is derived from an EMBL/GenBank/DDBJ whole genome shotgun (WGS) entry which is preliminary data.</text>
</comment>
<keyword evidence="1" id="KW-0812">Transmembrane</keyword>
<reference evidence="2 3" key="1">
    <citation type="submission" date="2020-07" db="EMBL/GenBank/DDBJ databases">
        <title>Genomic Encyclopedia of Type Strains, Phase III (KMG-III): the genomes of soil and plant-associated and newly described type strains.</title>
        <authorList>
            <person name="Whitman W."/>
        </authorList>
    </citation>
    <scope>NUCLEOTIDE SEQUENCE [LARGE SCALE GENOMIC DNA]</scope>
    <source>
        <strain evidence="2 3">CECT 8576</strain>
    </source>
</reference>